<dbReference type="InterPro" id="IPR050539">
    <property type="entry name" value="ThrE_Dicarb/AminoAcid_Exp"/>
</dbReference>
<name>A0A926ILL0_9FIRM</name>
<dbReference type="Pfam" id="PF12821">
    <property type="entry name" value="ThrE_2"/>
    <property type="match status" value="1"/>
</dbReference>
<evidence type="ECO:0000256" key="8">
    <source>
        <dbReference type="SAM" id="Phobius"/>
    </source>
</evidence>
<evidence type="ECO:0000256" key="1">
    <source>
        <dbReference type="ARBA" id="ARBA00004651"/>
    </source>
</evidence>
<sequence length="148" mass="16218">MIWQIIGAFMATVAGSIYLEAPKNCILRTGIIGAAGWATYLLSSKIYGPVFSTYIAGLIISTISHIFSRLFKVPVTIFFIPGVFPIVPGLSMYRAVYFFIKGSSQVGQGFLEETIKISGMIALSIFTIDTIFKTIGKIKKASFLDEQD</sequence>
<evidence type="ECO:0000259" key="9">
    <source>
        <dbReference type="Pfam" id="PF12821"/>
    </source>
</evidence>
<comment type="caution">
    <text evidence="10">The sequence shown here is derived from an EMBL/GenBank/DDBJ whole genome shotgun (WGS) entry which is preliminary data.</text>
</comment>
<feature type="transmembrane region" description="Helical" evidence="8">
    <location>
        <begin position="75"/>
        <end position="95"/>
    </location>
</feature>
<keyword evidence="11" id="KW-1185">Reference proteome</keyword>
<dbReference type="PANTHER" id="PTHR34390:SF1">
    <property type="entry name" value="SUCCINATE TRANSPORTER SUBUNIT YJJB-RELATED"/>
    <property type="match status" value="1"/>
</dbReference>
<dbReference type="GO" id="GO:0015744">
    <property type="term" value="P:succinate transport"/>
    <property type="evidence" value="ECO:0007669"/>
    <property type="project" value="TreeGrafter"/>
</dbReference>
<evidence type="ECO:0000256" key="7">
    <source>
        <dbReference type="ARBA" id="ARBA00034125"/>
    </source>
</evidence>
<feature type="transmembrane region" description="Helical" evidence="8">
    <location>
        <begin position="115"/>
        <end position="132"/>
    </location>
</feature>
<evidence type="ECO:0000256" key="6">
    <source>
        <dbReference type="ARBA" id="ARBA00023136"/>
    </source>
</evidence>
<dbReference type="Proteomes" id="UP000601171">
    <property type="component" value="Unassembled WGS sequence"/>
</dbReference>
<keyword evidence="3" id="KW-0997">Cell inner membrane</keyword>
<accession>A0A926ILL0</accession>
<evidence type="ECO:0000256" key="2">
    <source>
        <dbReference type="ARBA" id="ARBA00022475"/>
    </source>
</evidence>
<keyword evidence="4 8" id="KW-0812">Transmembrane</keyword>
<proteinExistence type="inferred from homology"/>
<keyword evidence="2" id="KW-1003">Cell membrane</keyword>
<protein>
    <submittedName>
        <fullName evidence="10">Threonine/serine exporter family protein</fullName>
    </submittedName>
</protein>
<dbReference type="PANTHER" id="PTHR34390">
    <property type="entry name" value="UPF0442 PROTEIN YJJB-RELATED"/>
    <property type="match status" value="1"/>
</dbReference>
<comment type="similarity">
    <text evidence="7">Belongs to the ThrE exporter (TC 2.A.79) family.</text>
</comment>
<reference evidence="10" key="1">
    <citation type="submission" date="2020-08" db="EMBL/GenBank/DDBJ databases">
        <title>Genome public.</title>
        <authorList>
            <person name="Liu C."/>
            <person name="Sun Q."/>
        </authorList>
    </citation>
    <scope>NUCLEOTIDE SEQUENCE</scope>
    <source>
        <strain evidence="10">BX21</strain>
    </source>
</reference>
<keyword evidence="5 8" id="KW-1133">Transmembrane helix</keyword>
<evidence type="ECO:0000256" key="4">
    <source>
        <dbReference type="ARBA" id="ARBA00022692"/>
    </source>
</evidence>
<dbReference type="AlphaFoldDB" id="A0A926ILL0"/>
<dbReference type="EMBL" id="JACRTG010000034">
    <property type="protein sequence ID" value="MBC8589485.1"/>
    <property type="molecule type" value="Genomic_DNA"/>
</dbReference>
<keyword evidence="6 8" id="KW-0472">Membrane</keyword>
<feature type="domain" description="Threonine/Serine exporter ThrE" evidence="9">
    <location>
        <begin position="4"/>
        <end position="131"/>
    </location>
</feature>
<gene>
    <name evidence="10" type="ORF">H8707_14820</name>
</gene>
<evidence type="ECO:0000256" key="5">
    <source>
        <dbReference type="ARBA" id="ARBA00022989"/>
    </source>
</evidence>
<dbReference type="RefSeq" id="WP_262430952.1">
    <property type="nucleotide sequence ID" value="NZ_JACRTG010000034.1"/>
</dbReference>
<evidence type="ECO:0000256" key="3">
    <source>
        <dbReference type="ARBA" id="ARBA00022519"/>
    </source>
</evidence>
<feature type="transmembrane region" description="Helical" evidence="8">
    <location>
        <begin position="46"/>
        <end position="68"/>
    </location>
</feature>
<evidence type="ECO:0000313" key="10">
    <source>
        <dbReference type="EMBL" id="MBC8589485.1"/>
    </source>
</evidence>
<organism evidence="10 11">
    <name type="scientific">Paratissierella segnis</name>
    <dbReference type="NCBI Taxonomy" id="2763679"/>
    <lineage>
        <taxon>Bacteria</taxon>
        <taxon>Bacillati</taxon>
        <taxon>Bacillota</taxon>
        <taxon>Tissierellia</taxon>
        <taxon>Tissierellales</taxon>
        <taxon>Tissierellaceae</taxon>
        <taxon>Paratissierella</taxon>
    </lineage>
</organism>
<dbReference type="GO" id="GO:0005886">
    <property type="term" value="C:plasma membrane"/>
    <property type="evidence" value="ECO:0007669"/>
    <property type="project" value="UniProtKB-SubCell"/>
</dbReference>
<comment type="subcellular location">
    <subcellularLocation>
        <location evidence="1">Cell membrane</location>
        <topology evidence="1">Multi-pass membrane protein</topology>
    </subcellularLocation>
</comment>
<evidence type="ECO:0000313" key="11">
    <source>
        <dbReference type="Proteomes" id="UP000601171"/>
    </source>
</evidence>
<dbReference type="InterPro" id="IPR024528">
    <property type="entry name" value="ThrE_2"/>
</dbReference>